<proteinExistence type="predicted"/>
<accession>A0A382AB86</accession>
<dbReference type="AlphaFoldDB" id="A0A382AB86"/>
<dbReference type="CDD" id="cd05327">
    <property type="entry name" value="retinol-DH_like_SDR_c_like"/>
    <property type="match status" value="1"/>
</dbReference>
<dbReference type="InterPro" id="IPR036291">
    <property type="entry name" value="NAD(P)-bd_dom_sf"/>
</dbReference>
<dbReference type="Pfam" id="PF00106">
    <property type="entry name" value="adh_short"/>
    <property type="match status" value="1"/>
</dbReference>
<organism evidence="2">
    <name type="scientific">marine metagenome</name>
    <dbReference type="NCBI Taxonomy" id="408172"/>
    <lineage>
        <taxon>unclassified sequences</taxon>
        <taxon>metagenomes</taxon>
        <taxon>ecological metagenomes</taxon>
    </lineage>
</organism>
<dbReference type="PRINTS" id="PR00081">
    <property type="entry name" value="GDHRDH"/>
</dbReference>
<dbReference type="PRINTS" id="PR00080">
    <property type="entry name" value="SDRFAMILY"/>
</dbReference>
<dbReference type="InterPro" id="IPR002347">
    <property type="entry name" value="SDR_fam"/>
</dbReference>
<evidence type="ECO:0000256" key="1">
    <source>
        <dbReference type="ARBA" id="ARBA00023002"/>
    </source>
</evidence>
<dbReference type="SUPFAM" id="SSF51735">
    <property type="entry name" value="NAD(P)-binding Rossmann-fold domains"/>
    <property type="match status" value="1"/>
</dbReference>
<dbReference type="GO" id="GO:0016491">
    <property type="term" value="F:oxidoreductase activity"/>
    <property type="evidence" value="ECO:0007669"/>
    <property type="project" value="UniProtKB-KW"/>
</dbReference>
<dbReference type="PANTHER" id="PTHR43157">
    <property type="entry name" value="PHOSPHATIDYLINOSITOL-GLYCAN BIOSYNTHESIS CLASS F PROTEIN-RELATED"/>
    <property type="match status" value="1"/>
</dbReference>
<dbReference type="PANTHER" id="PTHR43157:SF31">
    <property type="entry name" value="PHOSPHATIDYLINOSITOL-GLYCAN BIOSYNTHESIS CLASS F PROTEIN"/>
    <property type="match status" value="1"/>
</dbReference>
<dbReference type="EMBL" id="UINC01024582">
    <property type="protein sequence ID" value="SVA98501.1"/>
    <property type="molecule type" value="Genomic_DNA"/>
</dbReference>
<name>A0A382AB86_9ZZZZ</name>
<gene>
    <name evidence="2" type="ORF">METZ01_LOCUS151355</name>
</gene>
<reference evidence="2" key="1">
    <citation type="submission" date="2018-05" db="EMBL/GenBank/DDBJ databases">
        <authorList>
            <person name="Lanie J.A."/>
            <person name="Ng W.-L."/>
            <person name="Kazmierczak K.M."/>
            <person name="Andrzejewski T.M."/>
            <person name="Davidsen T.M."/>
            <person name="Wayne K.J."/>
            <person name="Tettelin H."/>
            <person name="Glass J.I."/>
            <person name="Rusch D."/>
            <person name="Podicherti R."/>
            <person name="Tsui H.-C.T."/>
            <person name="Winkler M.E."/>
        </authorList>
    </citation>
    <scope>NUCLEOTIDE SEQUENCE</scope>
</reference>
<keyword evidence="1" id="KW-0560">Oxidoreductase</keyword>
<sequence>MAIIDLPMAGKICLVTGATAGIGEATASGLASLGATVILAGRNIERCSASVERIKQWTRNPEIAYLVADLSSQREVRRLADEFKTRYARLDVLVNNVGAINLARRFTEDGIELTLALNHLSHFLLTDLLIDLMISNAPARIVNVSSSSHRQIGMNLENLQGQGRYRGFRAYAQSKLGNVLFSYELARRLEGTGVTANALHPGVVATRFLCNNGKIGPIFSFFFGLRGISPSEGALTSIYLASSNEMEGITGGYYEKSQAVRSADASYDKDTAARLWEISAEMTAE</sequence>
<protein>
    <recommendedName>
        <fullName evidence="3">Short-chain dehydrogenase/reductase SDR</fullName>
    </recommendedName>
</protein>
<evidence type="ECO:0008006" key="3">
    <source>
        <dbReference type="Google" id="ProtNLM"/>
    </source>
</evidence>
<evidence type="ECO:0000313" key="2">
    <source>
        <dbReference type="EMBL" id="SVA98501.1"/>
    </source>
</evidence>
<dbReference type="Gene3D" id="3.40.50.720">
    <property type="entry name" value="NAD(P)-binding Rossmann-like Domain"/>
    <property type="match status" value="1"/>
</dbReference>